<dbReference type="GeneTree" id="ENSGT00940000160707"/>
<name>A0A8I3WF31_CALJA</name>
<sequence length="520" mass="59622">MEVPSSSSSNIDPVNYIETNESIIHLPSKVVIEDITMELHCPLCNDWFCDPLMLSCGHNFCQACIQNFWRPQAKETFCPECKMLCQYSNCTFNLVLDRLAEKIKKLHLLKGHPKCPEHGENLKLFSKPDGKLTCFQCKDARLSVGQSKEFLQISDAVRFFSEELATQQGQLEATLKELQSLRKKQMEAIVACKENELYLQQHVSTEFLKLHKFLDSKEENILTELQEEGKALNEEMELNLSHLQKQCVLAKDMLVSIQAKMEEQNSFDFLKDIVPLLDSLKQGMSVLATRELISRNLNPGQYKGPIQYMVWREMHDTLSPVAEGGTISDPRAADFLFSSDASHPDTLRIYQSLDYIEDNATVFHAYYLSAVANAEIKNSVALGHFILPPACLQKEIRRKIGSFIWEQDQHFLIEKHDEVTANEIKALRESRELATEHKKELSKSTEKHFIRTPAVEKQMYFPLQNYPVNNMVTGYIAIDAMKKFLGELHDFIPGSSGYLAYHVQNEINMSAIKNKLKRKY</sequence>
<dbReference type="Pfam" id="PF15227">
    <property type="entry name" value="zf-C3HC4_4"/>
    <property type="match status" value="1"/>
</dbReference>
<dbReference type="Gene3D" id="3.30.160.60">
    <property type="entry name" value="Classic Zinc Finger"/>
    <property type="match status" value="1"/>
</dbReference>
<dbReference type="GO" id="GO:0005637">
    <property type="term" value="C:nuclear inner membrane"/>
    <property type="evidence" value="ECO:0007669"/>
    <property type="project" value="TreeGrafter"/>
</dbReference>
<dbReference type="PANTHER" id="PTHR35345">
    <property type="entry name" value="TELOMERE REPEATS-BINDING BOUQUET FORMATION PROTEIN 2"/>
    <property type="match status" value="1"/>
</dbReference>
<dbReference type="GO" id="GO:0007129">
    <property type="term" value="P:homologous chromosome pairing at meiosis"/>
    <property type="evidence" value="ECO:0007669"/>
    <property type="project" value="TreeGrafter"/>
</dbReference>
<feature type="domain" description="RING-type" evidence="6">
    <location>
        <begin position="41"/>
        <end position="82"/>
    </location>
</feature>
<evidence type="ECO:0000313" key="8">
    <source>
        <dbReference type="Proteomes" id="UP000008225"/>
    </source>
</evidence>
<dbReference type="GO" id="GO:0071539">
    <property type="term" value="P:protein localization to centrosome"/>
    <property type="evidence" value="ECO:0007669"/>
    <property type="project" value="Ensembl"/>
</dbReference>
<dbReference type="SUPFAM" id="SSF57850">
    <property type="entry name" value="RING/U-box"/>
    <property type="match status" value="1"/>
</dbReference>
<dbReference type="GO" id="GO:0061630">
    <property type="term" value="F:ubiquitin protein ligase activity"/>
    <property type="evidence" value="ECO:0007669"/>
    <property type="project" value="Ensembl"/>
</dbReference>
<dbReference type="InterPro" id="IPR028065">
    <property type="entry name" value="TERB2"/>
</dbReference>
<dbReference type="InterPro" id="IPR013083">
    <property type="entry name" value="Znf_RING/FYVE/PHD"/>
</dbReference>
<dbReference type="Pfam" id="PF15101">
    <property type="entry name" value="TERB2"/>
    <property type="match status" value="1"/>
</dbReference>
<dbReference type="Gene3D" id="3.30.40.10">
    <property type="entry name" value="Zinc/RING finger domain, C3HC4 (zinc finger)"/>
    <property type="match status" value="1"/>
</dbReference>
<dbReference type="PROSITE" id="PS50089">
    <property type="entry name" value="ZF_RING_2"/>
    <property type="match status" value="1"/>
</dbReference>
<proteinExistence type="predicted"/>
<protein>
    <submittedName>
        <fullName evidence="7">Tripartite motif containing 69</fullName>
    </submittedName>
</protein>
<reference evidence="7" key="2">
    <citation type="submission" date="2025-08" db="UniProtKB">
        <authorList>
            <consortium name="Ensembl"/>
        </authorList>
    </citation>
    <scope>IDENTIFICATION</scope>
</reference>
<evidence type="ECO:0000256" key="2">
    <source>
        <dbReference type="ARBA" id="ARBA00022771"/>
    </source>
</evidence>
<keyword evidence="2 4" id="KW-0863">Zinc-finger</keyword>
<dbReference type="GO" id="GO:0005813">
    <property type="term" value="C:centrosome"/>
    <property type="evidence" value="ECO:0007669"/>
    <property type="project" value="Ensembl"/>
</dbReference>
<dbReference type="GO" id="GO:0051299">
    <property type="term" value="P:centrosome separation"/>
    <property type="evidence" value="ECO:0007669"/>
    <property type="project" value="Ensembl"/>
</dbReference>
<dbReference type="Ensembl" id="ENSCJAT00000137281.1">
    <property type="protein sequence ID" value="ENSCJAP00000079980.1"/>
    <property type="gene ID" value="ENSCJAG00000002369.5"/>
</dbReference>
<reference evidence="7" key="3">
    <citation type="submission" date="2025-09" db="UniProtKB">
        <authorList>
            <consortium name="Ensembl"/>
        </authorList>
    </citation>
    <scope>IDENTIFICATION</scope>
</reference>
<accession>A0A8I3WF31</accession>
<evidence type="ECO:0000256" key="5">
    <source>
        <dbReference type="SAM" id="Coils"/>
    </source>
</evidence>
<dbReference type="SMART" id="SM00184">
    <property type="entry name" value="RING"/>
    <property type="match status" value="1"/>
</dbReference>
<evidence type="ECO:0000256" key="1">
    <source>
        <dbReference type="ARBA" id="ARBA00022723"/>
    </source>
</evidence>
<dbReference type="Proteomes" id="UP000008225">
    <property type="component" value="Chromosome 10"/>
</dbReference>
<dbReference type="InterPro" id="IPR017907">
    <property type="entry name" value="Znf_RING_CS"/>
</dbReference>
<dbReference type="FunFam" id="3.30.40.10:FF:000583">
    <property type="entry name" value="E3 ubiquitin-protein ligase TRIM69"/>
    <property type="match status" value="1"/>
</dbReference>
<dbReference type="GO" id="GO:0070197">
    <property type="term" value="P:meiotic attachment of telomere to nuclear envelope"/>
    <property type="evidence" value="ECO:0007669"/>
    <property type="project" value="TreeGrafter"/>
</dbReference>
<evidence type="ECO:0000259" key="6">
    <source>
        <dbReference type="PROSITE" id="PS50089"/>
    </source>
</evidence>
<dbReference type="PANTHER" id="PTHR35345:SF1">
    <property type="entry name" value="TELOMERE REPEATS-BINDING BOUQUET FORMATION PROTEIN 2"/>
    <property type="match status" value="1"/>
</dbReference>
<dbReference type="GO" id="GO:0016607">
    <property type="term" value="C:nuclear speck"/>
    <property type="evidence" value="ECO:0007669"/>
    <property type="project" value="Ensembl"/>
</dbReference>
<dbReference type="PROSITE" id="PS00518">
    <property type="entry name" value="ZF_RING_1"/>
    <property type="match status" value="1"/>
</dbReference>
<keyword evidence="1" id="KW-0479">Metal-binding</keyword>
<dbReference type="GO" id="GO:0005737">
    <property type="term" value="C:cytoplasm"/>
    <property type="evidence" value="ECO:0007669"/>
    <property type="project" value="Ensembl"/>
</dbReference>
<reference evidence="7 8" key="1">
    <citation type="submission" date="2009-03" db="EMBL/GenBank/DDBJ databases">
        <authorList>
            <person name="Warren W."/>
            <person name="Ye L."/>
            <person name="Minx P."/>
            <person name="Worley K."/>
            <person name="Gibbs R."/>
            <person name="Wilson R.K."/>
        </authorList>
    </citation>
    <scope>NUCLEOTIDE SEQUENCE [LARGE SCALE GENOMIC DNA]</scope>
</reference>
<feature type="coiled-coil region" evidence="5">
    <location>
        <begin position="161"/>
        <end position="195"/>
    </location>
</feature>
<organism evidence="7 8">
    <name type="scientific">Callithrix jacchus</name>
    <name type="common">White-tufted-ear marmoset</name>
    <name type="synonym">Simia Jacchus</name>
    <dbReference type="NCBI Taxonomy" id="9483"/>
    <lineage>
        <taxon>Eukaryota</taxon>
        <taxon>Metazoa</taxon>
        <taxon>Chordata</taxon>
        <taxon>Craniata</taxon>
        <taxon>Vertebrata</taxon>
        <taxon>Euteleostomi</taxon>
        <taxon>Mammalia</taxon>
        <taxon>Eutheria</taxon>
        <taxon>Euarchontoglires</taxon>
        <taxon>Primates</taxon>
        <taxon>Haplorrhini</taxon>
        <taxon>Platyrrhini</taxon>
        <taxon>Cebidae</taxon>
        <taxon>Callitrichinae</taxon>
        <taxon>Callithrix</taxon>
        <taxon>Callithrix</taxon>
    </lineage>
</organism>
<gene>
    <name evidence="7" type="primary">TRIM69</name>
    <name evidence="7" type="synonym">TERB2</name>
</gene>
<dbReference type="FunFam" id="3.30.160.60:FF:002162">
    <property type="entry name" value="E3 ubiquitin-protein ligase TRIM69"/>
    <property type="match status" value="1"/>
</dbReference>
<evidence type="ECO:0000256" key="3">
    <source>
        <dbReference type="ARBA" id="ARBA00022833"/>
    </source>
</evidence>
<keyword evidence="8" id="KW-1185">Reference proteome</keyword>
<dbReference type="AlphaFoldDB" id="A0A8I3WF31"/>
<evidence type="ECO:0000313" key="7">
    <source>
        <dbReference type="Ensembl" id="ENSCJAP00000079980.1"/>
    </source>
</evidence>
<dbReference type="CDD" id="cd16611">
    <property type="entry name" value="RING-HC_TRIM69_C-IV"/>
    <property type="match status" value="1"/>
</dbReference>
<dbReference type="InterPro" id="IPR001841">
    <property type="entry name" value="Znf_RING"/>
</dbReference>
<keyword evidence="5" id="KW-0175">Coiled coil</keyword>
<dbReference type="GO" id="GO:0008270">
    <property type="term" value="F:zinc ion binding"/>
    <property type="evidence" value="ECO:0007669"/>
    <property type="project" value="UniProtKB-KW"/>
</dbReference>
<keyword evidence="3" id="KW-0862">Zinc</keyword>
<evidence type="ECO:0000256" key="4">
    <source>
        <dbReference type="PROSITE-ProRule" id="PRU00175"/>
    </source>
</evidence>